<dbReference type="Pfam" id="PF08624">
    <property type="entry name" value="CRC_subunit"/>
    <property type="match status" value="1"/>
</dbReference>
<sequence>MDSIITIKGVDYTVGDDELIIDDDPKGDTKIDALGNLLGGREYKLTTFTSPTRRSPTKVYALTIDAARACGYTDSLAFLRRCPQLLKLACNSDERHMLIEIGRVTGNLRNRMVTMVAMRNVYKLMGARVVKNGKWVTDDYYEEKSLAECVENGFTPGAVAHEDEILANALTALNPQGRPPNNTATQEITRQAANLTSFYTLGGPTTTFAGNGADPFSEHGHGHKRARLRNVGVTEEDWILRTAEESRRIDAQLKAYRAERLVELNGPDLNGWVWTAERSTEKMEGRDDLSLPKVERRRSALSHEVVLQGDEKEPEVDVDVSMHLAQEVENGDGDGKAEAGKIVVQTPEETRHASAAFNWGLGSWAPGLVKAAYEPHTNMPHVPNYTQPSTANSTRLSHFPILAAQADTQHKNFVMSSVTGRAARGLASVEYVLETSEDRMEIKDDKGLFEFTSGGPEVLERMVRDAEEWEKREREKKAAVDGV</sequence>
<evidence type="ECO:0000313" key="1">
    <source>
        <dbReference type="EMBL" id="ORY21113.1"/>
    </source>
</evidence>
<comment type="caution">
    <text evidence="1">The sequence shown here is derived from an EMBL/GenBank/DDBJ whole genome shotgun (WGS) entry which is preliminary data.</text>
</comment>
<dbReference type="Proteomes" id="UP000193986">
    <property type="component" value="Unassembled WGS sequence"/>
</dbReference>
<dbReference type="OrthoDB" id="5598844at2759"/>
<dbReference type="InParanoid" id="A0A1Y2AEU4"/>
<evidence type="ECO:0000313" key="2">
    <source>
        <dbReference type="Proteomes" id="UP000193986"/>
    </source>
</evidence>
<keyword evidence="2" id="KW-1185">Reference proteome</keyword>
<dbReference type="AlphaFoldDB" id="A0A1Y2AEU4"/>
<reference evidence="1 2" key="1">
    <citation type="submission" date="2016-07" db="EMBL/GenBank/DDBJ databases">
        <title>Pervasive Adenine N6-methylation of Active Genes in Fungi.</title>
        <authorList>
            <consortium name="DOE Joint Genome Institute"/>
            <person name="Mondo S.J."/>
            <person name="Dannebaum R.O."/>
            <person name="Kuo R.C."/>
            <person name="Labutti K."/>
            <person name="Haridas S."/>
            <person name="Kuo A."/>
            <person name="Salamov A."/>
            <person name="Ahrendt S.R."/>
            <person name="Lipzen A."/>
            <person name="Sullivan W."/>
            <person name="Andreopoulos W.B."/>
            <person name="Clum A."/>
            <person name="Lindquist E."/>
            <person name="Daum C."/>
            <person name="Ramamoorthy G.K."/>
            <person name="Gryganskyi A."/>
            <person name="Culley D."/>
            <person name="Magnuson J.K."/>
            <person name="James T.Y."/>
            <person name="O'Malley M.A."/>
            <person name="Stajich J.E."/>
            <person name="Spatafora J.W."/>
            <person name="Visel A."/>
            <person name="Grigoriev I.V."/>
        </authorList>
    </citation>
    <scope>NUCLEOTIDE SEQUENCE [LARGE SCALE GENOMIC DNA]</scope>
    <source>
        <strain evidence="1 2">68-887.2</strain>
    </source>
</reference>
<proteinExistence type="predicted"/>
<organism evidence="1 2">
    <name type="scientific">Naematelia encephala</name>
    <dbReference type="NCBI Taxonomy" id="71784"/>
    <lineage>
        <taxon>Eukaryota</taxon>
        <taxon>Fungi</taxon>
        <taxon>Dikarya</taxon>
        <taxon>Basidiomycota</taxon>
        <taxon>Agaricomycotina</taxon>
        <taxon>Tremellomycetes</taxon>
        <taxon>Tremellales</taxon>
        <taxon>Naemateliaceae</taxon>
        <taxon>Naematelia</taxon>
    </lineage>
</organism>
<accession>A0A1Y2AEU4</accession>
<gene>
    <name evidence="1" type="ORF">BCR39DRAFT_508481</name>
</gene>
<dbReference type="InterPro" id="IPR013933">
    <property type="entry name" value="CRC_Rsc7/Swp82"/>
</dbReference>
<dbReference type="EMBL" id="MCFC01000118">
    <property type="protein sequence ID" value="ORY21113.1"/>
    <property type="molecule type" value="Genomic_DNA"/>
</dbReference>
<dbReference type="STRING" id="71784.A0A1Y2AEU4"/>
<protein>
    <submittedName>
        <fullName evidence="1">Chromatin remodelling complex Rsc7/Swp82 subunit-domain-containing protein</fullName>
    </submittedName>
</protein>
<name>A0A1Y2AEU4_9TREE</name>